<keyword evidence="5 6" id="KW-0472">Membrane</keyword>
<feature type="domain" description="Type II secretion system protein GspF" evidence="7">
    <location>
        <begin position="166"/>
        <end position="292"/>
    </location>
</feature>
<feature type="transmembrane region" description="Helical" evidence="6">
    <location>
        <begin position="6"/>
        <end position="25"/>
    </location>
</feature>
<proteinExistence type="predicted"/>
<dbReference type="InterPro" id="IPR018076">
    <property type="entry name" value="T2SS_GspF_dom"/>
</dbReference>
<dbReference type="PANTHER" id="PTHR35007">
    <property type="entry name" value="INTEGRAL MEMBRANE PROTEIN-RELATED"/>
    <property type="match status" value="1"/>
</dbReference>
<organism evidence="8">
    <name type="scientific">bioreactor metagenome</name>
    <dbReference type="NCBI Taxonomy" id="1076179"/>
    <lineage>
        <taxon>unclassified sequences</taxon>
        <taxon>metagenomes</taxon>
        <taxon>ecological metagenomes</taxon>
    </lineage>
</organism>
<evidence type="ECO:0000256" key="6">
    <source>
        <dbReference type="SAM" id="Phobius"/>
    </source>
</evidence>
<keyword evidence="4 6" id="KW-1133">Transmembrane helix</keyword>
<evidence type="ECO:0000256" key="4">
    <source>
        <dbReference type="ARBA" id="ARBA00022989"/>
    </source>
</evidence>
<reference evidence="8" key="1">
    <citation type="submission" date="2019-08" db="EMBL/GenBank/DDBJ databases">
        <authorList>
            <person name="Kucharzyk K."/>
            <person name="Murdoch R.W."/>
            <person name="Higgins S."/>
            <person name="Loffler F."/>
        </authorList>
    </citation>
    <scope>NUCLEOTIDE SEQUENCE</scope>
</reference>
<evidence type="ECO:0000256" key="2">
    <source>
        <dbReference type="ARBA" id="ARBA00022475"/>
    </source>
</evidence>
<dbReference type="EMBL" id="VSSQ01009840">
    <property type="protein sequence ID" value="MPM42738.1"/>
    <property type="molecule type" value="Genomic_DNA"/>
</dbReference>
<name>A0A644ZQT5_9ZZZZ</name>
<keyword evidence="3 6" id="KW-0812">Transmembrane</keyword>
<evidence type="ECO:0000256" key="5">
    <source>
        <dbReference type="ARBA" id="ARBA00023136"/>
    </source>
</evidence>
<dbReference type="GO" id="GO:0005886">
    <property type="term" value="C:plasma membrane"/>
    <property type="evidence" value="ECO:0007669"/>
    <property type="project" value="UniProtKB-SubCell"/>
</dbReference>
<dbReference type="Pfam" id="PF00482">
    <property type="entry name" value="T2SSF"/>
    <property type="match status" value="1"/>
</dbReference>
<feature type="transmembrane region" description="Helical" evidence="6">
    <location>
        <begin position="132"/>
        <end position="148"/>
    </location>
</feature>
<keyword evidence="2" id="KW-1003">Cell membrane</keyword>
<accession>A0A644ZQT5</accession>
<dbReference type="PANTHER" id="PTHR35007:SF2">
    <property type="entry name" value="PILUS ASSEMBLE PROTEIN"/>
    <property type="match status" value="1"/>
</dbReference>
<protein>
    <recommendedName>
        <fullName evidence="7">Type II secretion system protein GspF domain-containing protein</fullName>
    </recommendedName>
</protein>
<gene>
    <name evidence="8" type="ORF">SDC9_89408</name>
</gene>
<dbReference type="AlphaFoldDB" id="A0A644ZQT5"/>
<comment type="caution">
    <text evidence="8">The sequence shown here is derived from an EMBL/GenBank/DDBJ whole genome shotgun (WGS) entry which is preliminary data.</text>
</comment>
<sequence length="305" mass="34449">MGILVYGSVFLTSIGVLYVIYERFLEPKALVKERLDNVKIITDTREALSDEMHEPFTQRVINPAYEKIVIHLGEIAPSSIRDKYNALLASAGLLDKMKYYNILAIQFLLASLLVLMNFVISRRFGSPINSTFLFLAVLLGFLFPYSVLKSKSEERRQKIQHALPNFLDLLHVTVEAGLSFDMSIYRTTSKLKGPLSDELLFTMNEMNKGRDRSEAFRDLVKRTQVEDLATFVTSIIQAEELGSNIGNVLRIQAETIRTAKRQRLETQAAKIPVKMTIPMTLCLLPAMLIVAVGPSVISIMENFLK</sequence>
<evidence type="ECO:0000256" key="3">
    <source>
        <dbReference type="ARBA" id="ARBA00022692"/>
    </source>
</evidence>
<evidence type="ECO:0000313" key="8">
    <source>
        <dbReference type="EMBL" id="MPM42738.1"/>
    </source>
</evidence>
<feature type="transmembrane region" description="Helical" evidence="6">
    <location>
        <begin position="280"/>
        <end position="300"/>
    </location>
</feature>
<comment type="subcellular location">
    <subcellularLocation>
        <location evidence="1">Cell membrane</location>
        <topology evidence="1">Multi-pass membrane protein</topology>
    </subcellularLocation>
</comment>
<evidence type="ECO:0000259" key="7">
    <source>
        <dbReference type="Pfam" id="PF00482"/>
    </source>
</evidence>
<evidence type="ECO:0000256" key="1">
    <source>
        <dbReference type="ARBA" id="ARBA00004651"/>
    </source>
</evidence>
<feature type="transmembrane region" description="Helical" evidence="6">
    <location>
        <begin position="99"/>
        <end position="120"/>
    </location>
</feature>